<dbReference type="AlphaFoldDB" id="A0A0A3J519"/>
<dbReference type="eggNOG" id="COG0654">
    <property type="taxonomic scope" value="Bacteria"/>
</dbReference>
<dbReference type="OrthoDB" id="9766816at2"/>
<dbReference type="GO" id="GO:0004497">
    <property type="term" value="F:monooxygenase activity"/>
    <property type="evidence" value="ECO:0007669"/>
    <property type="project" value="UniProtKB-KW"/>
</dbReference>
<protein>
    <recommendedName>
        <fullName evidence="3">FAD-binding domain-containing protein</fullName>
    </recommendedName>
</protein>
<evidence type="ECO:0000256" key="1">
    <source>
        <dbReference type="ARBA" id="ARBA00023002"/>
    </source>
</evidence>
<reference evidence="4 5" key="1">
    <citation type="submission" date="2014-02" db="EMBL/GenBank/DDBJ databases">
        <title>Draft genome sequence of Lysinibacillus odysseyi NBRC 100172.</title>
        <authorList>
            <person name="Zhang F."/>
            <person name="Wang G."/>
            <person name="Zhang L."/>
        </authorList>
    </citation>
    <scope>NUCLEOTIDE SEQUENCE [LARGE SCALE GENOMIC DNA]</scope>
    <source>
        <strain evidence="4 5">NBRC 100172</strain>
    </source>
</reference>
<keyword evidence="5" id="KW-1185">Reference proteome</keyword>
<accession>A0A0A3J519</accession>
<dbReference type="NCBIfam" id="NF005243">
    <property type="entry name" value="PRK06753.1"/>
    <property type="match status" value="1"/>
</dbReference>
<dbReference type="SUPFAM" id="SSF54373">
    <property type="entry name" value="FAD-linked reductases, C-terminal domain"/>
    <property type="match status" value="1"/>
</dbReference>
<dbReference type="SUPFAM" id="SSF51905">
    <property type="entry name" value="FAD/NAD(P)-binding domain"/>
    <property type="match status" value="1"/>
</dbReference>
<dbReference type="PANTHER" id="PTHR13789">
    <property type="entry name" value="MONOOXYGENASE"/>
    <property type="match status" value="1"/>
</dbReference>
<dbReference type="InterPro" id="IPR050493">
    <property type="entry name" value="FAD-dep_Monooxygenase_BioMet"/>
</dbReference>
<evidence type="ECO:0000313" key="4">
    <source>
        <dbReference type="EMBL" id="KGR82177.1"/>
    </source>
</evidence>
<evidence type="ECO:0000256" key="2">
    <source>
        <dbReference type="ARBA" id="ARBA00023033"/>
    </source>
</evidence>
<sequence>MKIAIIGAGIGGLSAALALHGHELYIFEKRSTFEPLGTGIGIGSNAMQALDSIGLADWVQEYGHPLALQKFLDTKGRVLKTIDFGEFKRRYGQENITIHRGDLHQVLYDACPKINLTFNKKCISVHQQNNKVHVCFDDGSSDHFDLLIAADGIYSKIRQTIYPHITPKYAGYTCWRGIAKQPAGLKQHTSVEVWGTGKRFGYAPLTNGSFYWFACINARQNDIFYQNLSQREVAYLFSDFPTEVQDLVHSTPDGAFLHHDLYDISPPNSYVDGHIVLLGDAAHATTPNMGQGAGQAIEDAVTLGSLINTYPLDEALEHYNKARVSHTKKVVRVSRQIGKLSQLTSPLLSNGRNVLTPFIPSRLLFWRLKFLFEK</sequence>
<dbReference type="EMBL" id="JPVP01000060">
    <property type="protein sequence ID" value="KGR82177.1"/>
    <property type="molecule type" value="Genomic_DNA"/>
</dbReference>
<name>A0A0A3J519_9BACI</name>
<dbReference type="InterPro" id="IPR036188">
    <property type="entry name" value="FAD/NAD-bd_sf"/>
</dbReference>
<keyword evidence="1" id="KW-0560">Oxidoreductase</keyword>
<dbReference type="Pfam" id="PF01494">
    <property type="entry name" value="FAD_binding_3"/>
    <property type="match status" value="1"/>
</dbReference>
<evidence type="ECO:0000259" key="3">
    <source>
        <dbReference type="Pfam" id="PF01494"/>
    </source>
</evidence>
<dbReference type="PRINTS" id="PR00420">
    <property type="entry name" value="RNGMNOXGNASE"/>
</dbReference>
<organism evidence="4 5">
    <name type="scientific">Lysinibacillus odysseyi 34hs-1 = NBRC 100172</name>
    <dbReference type="NCBI Taxonomy" id="1220589"/>
    <lineage>
        <taxon>Bacteria</taxon>
        <taxon>Bacillati</taxon>
        <taxon>Bacillota</taxon>
        <taxon>Bacilli</taxon>
        <taxon>Bacillales</taxon>
        <taxon>Bacillaceae</taxon>
        <taxon>Lysinibacillus</taxon>
    </lineage>
</organism>
<evidence type="ECO:0000313" key="5">
    <source>
        <dbReference type="Proteomes" id="UP000030437"/>
    </source>
</evidence>
<dbReference type="RefSeq" id="WP_036159422.1">
    <property type="nucleotide sequence ID" value="NZ_AVCX01000001.1"/>
</dbReference>
<dbReference type="STRING" id="1220589.CD32_23135"/>
<keyword evidence="2" id="KW-0503">Monooxygenase</keyword>
<dbReference type="GO" id="GO:0071949">
    <property type="term" value="F:FAD binding"/>
    <property type="evidence" value="ECO:0007669"/>
    <property type="project" value="InterPro"/>
</dbReference>
<dbReference type="PANTHER" id="PTHR13789:SF309">
    <property type="entry name" value="PUTATIVE (AFU_ORTHOLOGUE AFUA_6G14510)-RELATED"/>
    <property type="match status" value="1"/>
</dbReference>
<dbReference type="Proteomes" id="UP000030437">
    <property type="component" value="Unassembled WGS sequence"/>
</dbReference>
<proteinExistence type="predicted"/>
<feature type="domain" description="FAD-binding" evidence="3">
    <location>
        <begin position="2"/>
        <end position="332"/>
    </location>
</feature>
<dbReference type="Gene3D" id="3.50.50.60">
    <property type="entry name" value="FAD/NAD(P)-binding domain"/>
    <property type="match status" value="1"/>
</dbReference>
<gene>
    <name evidence="4" type="ORF">CD32_23135</name>
</gene>
<dbReference type="InterPro" id="IPR002938">
    <property type="entry name" value="FAD-bd"/>
</dbReference>
<comment type="caution">
    <text evidence="4">The sequence shown here is derived from an EMBL/GenBank/DDBJ whole genome shotgun (WGS) entry which is preliminary data.</text>
</comment>